<sequence length="645" mass="66566">MREYRYLNVEGRWRGMHLSGLDLGADGSLRLASLPLAPEVTVIPGDAARTAPAGIVVLPDGDVLFTDPERNRLLCVRGREGAPYPLVYGTPRTPRGLAYHPARRAVLVADAGSGRIVLLDARTRQVSEVWERFAAPVSLAAGPAGAVAVVDDGRVRLLDQWGREAGRVDGPAATAVAAAPGGLLVLRASGLVQSADWTGAITSEWDTGLARATALCFTGHRVLVGDGERGLLAVYEDDGRLVGTAAGFRGPVAAIAADDRLGILLNTGAGEPPARLTPAGACRTSGSLWGGPYRDPLGRRDRPRLVRAHVAGTGYTLHVTGSPPAGPPGTDPAWTALPPDTGHTLLTASSLPGPDLWVGVSFSSTGTAGPVLSQIRVDFGPEGYLRHLPAVYGEPGAAGGPADFMARWLAVFESTFGDLHEEIEDLPALFDPSASPDPGRLAGWLGLEAGAGREAIRDAFAAHARRGTPGGLRAALEAAGADAVVEESARSCGWWSLPEGPEAGALVQRLGVGTVLGAIEPPVLGRGATLDASVLGSAPYRMPPTAETAHRFTVRVRRGPGFHDGLPGRVRAVVEREKPAHTAAHVCVVEPRMRVGVQAILGVDTVLGGPRAATALGDLGPGGLVLGGEPPPRLGGTSVAGHAQI</sequence>
<dbReference type="Gene3D" id="2.130.10.10">
    <property type="entry name" value="YVTN repeat-like/Quinoprotein amine dehydrogenase"/>
    <property type="match status" value="1"/>
</dbReference>
<evidence type="ECO:0000313" key="1">
    <source>
        <dbReference type="EMBL" id="MFC7387812.1"/>
    </source>
</evidence>
<dbReference type="Proteomes" id="UP001596496">
    <property type="component" value="Unassembled WGS sequence"/>
</dbReference>
<evidence type="ECO:0000313" key="2">
    <source>
        <dbReference type="Proteomes" id="UP001596496"/>
    </source>
</evidence>
<dbReference type="Pfam" id="PF09684">
    <property type="entry name" value="Tail_P2_I"/>
    <property type="match status" value="1"/>
</dbReference>
<organism evidence="1 2">
    <name type="scientific">Sphaerisporangium rhizosphaerae</name>
    <dbReference type="NCBI Taxonomy" id="2269375"/>
    <lineage>
        <taxon>Bacteria</taxon>
        <taxon>Bacillati</taxon>
        <taxon>Actinomycetota</taxon>
        <taxon>Actinomycetes</taxon>
        <taxon>Streptosporangiales</taxon>
        <taxon>Streptosporangiaceae</taxon>
        <taxon>Sphaerisporangium</taxon>
    </lineage>
</organism>
<keyword evidence="2" id="KW-1185">Reference proteome</keyword>
<dbReference type="RefSeq" id="WP_380831700.1">
    <property type="nucleotide sequence ID" value="NZ_JBHTCG010000044.1"/>
</dbReference>
<comment type="caution">
    <text evidence="1">The sequence shown here is derived from an EMBL/GenBank/DDBJ whole genome shotgun (WGS) entry which is preliminary data.</text>
</comment>
<protein>
    <submittedName>
        <fullName evidence="1">Phage tail protein</fullName>
    </submittedName>
</protein>
<proteinExistence type="predicted"/>
<dbReference type="InterPro" id="IPR015943">
    <property type="entry name" value="WD40/YVTN_repeat-like_dom_sf"/>
</dbReference>
<gene>
    <name evidence="1" type="ORF">ACFQSB_36780</name>
</gene>
<dbReference type="InterPro" id="IPR006521">
    <property type="entry name" value="Tail_protein_I"/>
</dbReference>
<dbReference type="SUPFAM" id="SSF75011">
    <property type="entry name" value="3-carboxy-cis,cis-mucoante lactonizing enzyme"/>
    <property type="match status" value="1"/>
</dbReference>
<name>A0ABW2PEC4_9ACTN</name>
<dbReference type="EMBL" id="JBHTCG010000044">
    <property type="protein sequence ID" value="MFC7387812.1"/>
    <property type="molecule type" value="Genomic_DNA"/>
</dbReference>
<accession>A0ABW2PEC4</accession>
<reference evidence="2" key="1">
    <citation type="journal article" date="2019" name="Int. J. Syst. Evol. Microbiol.">
        <title>The Global Catalogue of Microorganisms (GCM) 10K type strain sequencing project: providing services to taxonomists for standard genome sequencing and annotation.</title>
        <authorList>
            <consortium name="The Broad Institute Genomics Platform"/>
            <consortium name="The Broad Institute Genome Sequencing Center for Infectious Disease"/>
            <person name="Wu L."/>
            <person name="Ma J."/>
        </authorList>
    </citation>
    <scope>NUCLEOTIDE SEQUENCE [LARGE SCALE GENOMIC DNA]</scope>
    <source>
        <strain evidence="2">CECT 7649</strain>
    </source>
</reference>